<dbReference type="PROSITE" id="PS51462">
    <property type="entry name" value="NUDIX"/>
    <property type="match status" value="1"/>
</dbReference>
<dbReference type="EMBL" id="CP017478">
    <property type="protein sequence ID" value="AOW19278.1"/>
    <property type="molecule type" value="Genomic_DNA"/>
</dbReference>
<dbReference type="SUPFAM" id="SSF55811">
    <property type="entry name" value="Nudix"/>
    <property type="match status" value="1"/>
</dbReference>
<evidence type="ECO:0000259" key="1">
    <source>
        <dbReference type="PROSITE" id="PS51462"/>
    </source>
</evidence>
<proteinExistence type="predicted"/>
<dbReference type="PANTHER" id="PTHR10885">
    <property type="entry name" value="ISOPENTENYL-DIPHOSPHATE DELTA-ISOMERASE"/>
    <property type="match status" value="1"/>
</dbReference>
<reference evidence="2 3" key="1">
    <citation type="submission" date="2016-10" db="EMBL/GenBank/DDBJ databases">
        <title>Lutibacter sp. LPB0138, isolated from marine gastropod.</title>
        <authorList>
            <person name="Kim E."/>
            <person name="Yi H."/>
        </authorList>
    </citation>
    <scope>NUCLEOTIDE SEQUENCE [LARGE SCALE GENOMIC DNA]</scope>
    <source>
        <strain evidence="2 3">LPB0138</strain>
    </source>
</reference>
<dbReference type="RefSeq" id="WP_070235408.1">
    <property type="nucleotide sequence ID" value="NZ_CP017478.1"/>
</dbReference>
<dbReference type="AlphaFoldDB" id="A0A1D8P3Y8"/>
<organism evidence="2 3">
    <name type="scientific">Urechidicola croceus</name>
    <dbReference type="NCBI Taxonomy" id="1850246"/>
    <lineage>
        <taxon>Bacteria</taxon>
        <taxon>Pseudomonadati</taxon>
        <taxon>Bacteroidota</taxon>
        <taxon>Flavobacteriia</taxon>
        <taxon>Flavobacteriales</taxon>
        <taxon>Flavobacteriaceae</taxon>
        <taxon>Urechidicola</taxon>
    </lineage>
</organism>
<gene>
    <name evidence="2" type="ORF">LPB138_00610</name>
</gene>
<dbReference type="InterPro" id="IPR000086">
    <property type="entry name" value="NUDIX_hydrolase_dom"/>
</dbReference>
<dbReference type="OrthoDB" id="9786032at2"/>
<protein>
    <recommendedName>
        <fullName evidence="1">Nudix hydrolase domain-containing protein</fullName>
    </recommendedName>
</protein>
<dbReference type="PANTHER" id="PTHR10885:SF20">
    <property type="entry name" value="NUDIX HYDROLASE DOMAIN-CONTAINING PROTEIN"/>
    <property type="match status" value="1"/>
</dbReference>
<dbReference type="Proteomes" id="UP000176050">
    <property type="component" value="Chromosome"/>
</dbReference>
<accession>A0A1D8P3Y8</accession>
<dbReference type="CDD" id="cd04692">
    <property type="entry name" value="NUDIX_Hydrolase"/>
    <property type="match status" value="1"/>
</dbReference>
<keyword evidence="3" id="KW-1185">Reference proteome</keyword>
<dbReference type="Gene3D" id="3.90.79.10">
    <property type="entry name" value="Nucleoside Triphosphate Pyrophosphohydrolase"/>
    <property type="match status" value="1"/>
</dbReference>
<evidence type="ECO:0000313" key="3">
    <source>
        <dbReference type="Proteomes" id="UP000176050"/>
    </source>
</evidence>
<evidence type="ECO:0000313" key="2">
    <source>
        <dbReference type="EMBL" id="AOW19278.1"/>
    </source>
</evidence>
<dbReference type="STRING" id="1850246.LPB138_00610"/>
<dbReference type="GO" id="GO:0004452">
    <property type="term" value="F:isopentenyl-diphosphate delta-isomerase activity"/>
    <property type="evidence" value="ECO:0007669"/>
    <property type="project" value="TreeGrafter"/>
</dbReference>
<dbReference type="GO" id="GO:0009240">
    <property type="term" value="P:isopentenyl diphosphate biosynthetic process"/>
    <property type="evidence" value="ECO:0007669"/>
    <property type="project" value="TreeGrafter"/>
</dbReference>
<dbReference type="InterPro" id="IPR015797">
    <property type="entry name" value="NUDIX_hydrolase-like_dom_sf"/>
</dbReference>
<dbReference type="KEGG" id="lul:LPB138_00610"/>
<dbReference type="GO" id="GO:0005737">
    <property type="term" value="C:cytoplasm"/>
    <property type="evidence" value="ECO:0007669"/>
    <property type="project" value="TreeGrafter"/>
</dbReference>
<name>A0A1D8P3Y8_9FLAO</name>
<sequence length="185" mass="21479">MNDEYIDILNKGLTVKKTCLKSEAHLNGWFHASVHVWLFTTDGKILIQKRSPNKIAFPNLWDVSVAGHISSGENDLTSAIREVEEEIGYIVSGEDLTKIGTFKEIFHHNEHFIDNEIHHIYIGILKTTLESLKIQTEELTAIKLIDIKDLQKLRLTIEFEKIYTPHYPEYYDFVLKKIQEQLTNL</sequence>
<dbReference type="Pfam" id="PF00293">
    <property type="entry name" value="NUDIX"/>
    <property type="match status" value="1"/>
</dbReference>
<feature type="domain" description="Nudix hydrolase" evidence="1">
    <location>
        <begin position="29"/>
        <end position="169"/>
    </location>
</feature>